<organism evidence="1 2">
    <name type="scientific">Clostridium estertheticum subsp. estertheticum</name>
    <dbReference type="NCBI Taxonomy" id="1552"/>
    <lineage>
        <taxon>Bacteria</taxon>
        <taxon>Bacillati</taxon>
        <taxon>Bacillota</taxon>
        <taxon>Clostridia</taxon>
        <taxon>Eubacteriales</taxon>
        <taxon>Clostridiaceae</taxon>
        <taxon>Clostridium</taxon>
    </lineage>
</organism>
<dbReference type="KEGG" id="ceu:A7L45_00260"/>
<dbReference type="RefSeq" id="WP_071610945.1">
    <property type="nucleotide sequence ID" value="NZ_CP015756.1"/>
</dbReference>
<reference evidence="2" key="1">
    <citation type="journal article" date="2016" name="Front. Microbiol.">
        <title>Complete Genome Sequence of Clostridium estertheticum DSM 8809, a Microbe Identified in Spoiled Vacuum Packed Beef.</title>
        <authorList>
            <person name="Yu Z."/>
            <person name="Gunn L."/>
            <person name="Brennan E."/>
            <person name="Reid R."/>
            <person name="Wall P.G."/>
            <person name="Gaora O.P."/>
            <person name="Hurley D."/>
            <person name="Bolton D."/>
            <person name="Fanning S."/>
        </authorList>
    </citation>
    <scope>NUCLEOTIDE SEQUENCE [LARGE SCALE GENOMIC DNA]</scope>
    <source>
        <strain evidence="2">DSM 8809</strain>
    </source>
</reference>
<proteinExistence type="predicted"/>
<keyword evidence="2" id="KW-1185">Reference proteome</keyword>
<dbReference type="AlphaFoldDB" id="A0A1J0GBC0"/>
<evidence type="ECO:0000313" key="1">
    <source>
        <dbReference type="EMBL" id="APC38649.1"/>
    </source>
</evidence>
<dbReference type="Proteomes" id="UP000182569">
    <property type="component" value="Chromosome"/>
</dbReference>
<dbReference type="STRING" id="1552.A7L45_00260"/>
<protein>
    <recommendedName>
        <fullName evidence="3">DUF2508 family protein</fullName>
    </recommendedName>
</protein>
<dbReference type="EMBL" id="CP015756">
    <property type="protein sequence ID" value="APC38649.1"/>
    <property type="molecule type" value="Genomic_DNA"/>
</dbReference>
<dbReference type="OrthoDB" id="1809893at2"/>
<accession>A0A1J0GBC0</accession>
<gene>
    <name evidence="1" type="ORF">A7L45_00260</name>
</gene>
<sequence length="92" mass="11103">MNRKNIIEILLSTTQYTPEQKDIIMKLEEAKLEWESSKEYFQVVDDPKLVDYAIYREDQSRARYIYFLLEARRKDVTIDTSYMIEDLDAINK</sequence>
<dbReference type="Pfam" id="PF10704">
    <property type="entry name" value="DUF2508"/>
    <property type="match status" value="1"/>
</dbReference>
<name>A0A1J0GBC0_9CLOT</name>
<evidence type="ECO:0008006" key="3">
    <source>
        <dbReference type="Google" id="ProtNLM"/>
    </source>
</evidence>
<evidence type="ECO:0000313" key="2">
    <source>
        <dbReference type="Proteomes" id="UP000182569"/>
    </source>
</evidence>
<dbReference type="InterPro" id="IPR019644">
    <property type="entry name" value="DUF2508"/>
</dbReference>